<dbReference type="InterPro" id="IPR047344">
    <property type="entry name" value="RUN_SGSM1"/>
</dbReference>
<dbReference type="AlphaFoldDB" id="A0A8D1JPJ5"/>
<feature type="compositionally biased region" description="Polar residues" evidence="6">
    <location>
        <begin position="696"/>
        <end position="730"/>
    </location>
</feature>
<gene>
    <name evidence="9" type="primary">SGSM1</name>
</gene>
<dbReference type="FunFam" id="1.10.472.80:FF:000004">
    <property type="entry name" value="Small G protein signaling modulator 1"/>
    <property type="match status" value="1"/>
</dbReference>
<dbReference type="FunFam" id="1.20.58.900:FF:000002">
    <property type="entry name" value="small G protein signaling modulator 1"/>
    <property type="match status" value="1"/>
</dbReference>
<dbReference type="FunFam" id="1.10.8.270:FF:000006">
    <property type="entry name" value="Small G protein signaling modulator 2"/>
    <property type="match status" value="1"/>
</dbReference>
<reference evidence="9" key="1">
    <citation type="submission" date="2025-05" db="UniProtKB">
        <authorList>
            <consortium name="Ensembl"/>
        </authorList>
    </citation>
    <scope>IDENTIFICATION</scope>
</reference>
<dbReference type="Proteomes" id="UP000694570">
    <property type="component" value="Unplaced"/>
</dbReference>
<dbReference type="SUPFAM" id="SSF47923">
    <property type="entry name" value="Ypt/Rab-GAP domain of gyp1p"/>
    <property type="match status" value="2"/>
</dbReference>
<dbReference type="InterPro" id="IPR037213">
    <property type="entry name" value="Run_dom_sf"/>
</dbReference>
<dbReference type="Ensembl" id="ENSSSCT00040024776.1">
    <property type="protein sequence ID" value="ENSSSCP00040010510.1"/>
    <property type="gene ID" value="ENSSSCG00040018170.1"/>
</dbReference>
<dbReference type="PANTHER" id="PTHR22957:SF187">
    <property type="entry name" value="SMALL G PROTEIN SIGNALING MODULATOR 1"/>
    <property type="match status" value="1"/>
</dbReference>
<evidence type="ECO:0000256" key="5">
    <source>
        <dbReference type="SAM" id="Coils"/>
    </source>
</evidence>
<keyword evidence="2" id="KW-0343">GTPase activation</keyword>
<evidence type="ECO:0000256" key="4">
    <source>
        <dbReference type="ARBA" id="ARBA00034124"/>
    </source>
</evidence>
<feature type="domain" description="Rab-GAP TBC" evidence="7">
    <location>
        <begin position="617"/>
        <end position="1021"/>
    </location>
</feature>
<comment type="subcellular location">
    <subcellularLocation>
        <location evidence="1">Cytoplasm</location>
    </subcellularLocation>
</comment>
<keyword evidence="5" id="KW-0175">Coiled coil</keyword>
<dbReference type="Proteomes" id="UP000694724">
    <property type="component" value="Unplaced"/>
</dbReference>
<dbReference type="GO" id="GO:0005096">
    <property type="term" value="F:GTPase activator activity"/>
    <property type="evidence" value="ECO:0007669"/>
    <property type="project" value="UniProtKB-KW"/>
</dbReference>
<dbReference type="SMART" id="SM00593">
    <property type="entry name" value="RUN"/>
    <property type="match status" value="1"/>
</dbReference>
<dbReference type="Gene3D" id="1.20.58.900">
    <property type="match status" value="1"/>
</dbReference>
<dbReference type="Ensembl" id="ENSSSCT00060055989.1">
    <property type="protein sequence ID" value="ENSSSCP00060023927.1"/>
    <property type="gene ID" value="ENSSSCG00060041269.1"/>
</dbReference>
<dbReference type="InterPro" id="IPR021935">
    <property type="entry name" value="SGSM1/2_RBD"/>
</dbReference>
<dbReference type="Pfam" id="PF02759">
    <property type="entry name" value="RUN"/>
    <property type="match status" value="1"/>
</dbReference>
<dbReference type="InterPro" id="IPR037745">
    <property type="entry name" value="SGSM1/2"/>
</dbReference>
<dbReference type="InterPro" id="IPR035969">
    <property type="entry name" value="Rab-GAP_TBC_sf"/>
</dbReference>
<evidence type="ECO:0000313" key="10">
    <source>
        <dbReference type="Proteomes" id="UP000694571"/>
    </source>
</evidence>
<dbReference type="SUPFAM" id="SSF140741">
    <property type="entry name" value="RUN domain-like"/>
    <property type="match status" value="1"/>
</dbReference>
<dbReference type="Pfam" id="PF12068">
    <property type="entry name" value="PH_RBD"/>
    <property type="match status" value="1"/>
</dbReference>
<feature type="region of interest" description="Disordered" evidence="6">
    <location>
        <begin position="642"/>
        <end position="769"/>
    </location>
</feature>
<feature type="compositionally biased region" description="Basic and acidic residues" evidence="6">
    <location>
        <begin position="760"/>
        <end position="769"/>
    </location>
</feature>
<feature type="compositionally biased region" description="Polar residues" evidence="6">
    <location>
        <begin position="647"/>
        <end position="670"/>
    </location>
</feature>
<dbReference type="PROSITE" id="PS50826">
    <property type="entry name" value="RUN"/>
    <property type="match status" value="1"/>
</dbReference>
<feature type="compositionally biased region" description="Basic residues" evidence="6">
    <location>
        <begin position="385"/>
        <end position="397"/>
    </location>
</feature>
<dbReference type="Gene3D" id="1.10.472.80">
    <property type="entry name" value="Ypt/Rab-GAP domain of gyp1p, domain 3"/>
    <property type="match status" value="1"/>
</dbReference>
<comment type="similarity">
    <text evidence="4">Belongs to the RUTBC family.</text>
</comment>
<dbReference type="InterPro" id="IPR000195">
    <property type="entry name" value="Rab-GAP-TBC_dom"/>
</dbReference>
<protein>
    <submittedName>
        <fullName evidence="9">Small G protein signaling modulator 1</fullName>
    </submittedName>
</protein>
<dbReference type="Ensembl" id="ENSSSCT00030055955.1">
    <property type="protein sequence ID" value="ENSSSCP00030025507.1"/>
    <property type="gene ID" value="ENSSSCG00030040088.1"/>
</dbReference>
<evidence type="ECO:0000259" key="7">
    <source>
        <dbReference type="PROSITE" id="PS50086"/>
    </source>
</evidence>
<proteinExistence type="inferred from homology"/>
<keyword evidence="3" id="KW-0963">Cytoplasm</keyword>
<dbReference type="GO" id="GO:0031410">
    <property type="term" value="C:cytoplasmic vesicle"/>
    <property type="evidence" value="ECO:0007669"/>
    <property type="project" value="UniProtKB-ARBA"/>
</dbReference>
<dbReference type="CDD" id="cd15784">
    <property type="entry name" value="PH_RUTBC"/>
    <property type="match status" value="1"/>
</dbReference>
<name>A0A8D1JPJ5_PIG</name>
<dbReference type="Proteomes" id="UP000694727">
    <property type="component" value="Unplaced"/>
</dbReference>
<evidence type="ECO:0000259" key="8">
    <source>
        <dbReference type="PROSITE" id="PS50826"/>
    </source>
</evidence>
<evidence type="ECO:0000256" key="1">
    <source>
        <dbReference type="ARBA" id="ARBA00004496"/>
    </source>
</evidence>
<dbReference type="Proteomes" id="UP000694723">
    <property type="component" value="Unplaced"/>
</dbReference>
<dbReference type="Proteomes" id="UP000694722">
    <property type="component" value="Unplaced"/>
</dbReference>
<dbReference type="PROSITE" id="PS50086">
    <property type="entry name" value="TBC_RABGAP"/>
    <property type="match status" value="1"/>
</dbReference>
<dbReference type="PANTHER" id="PTHR22957">
    <property type="entry name" value="TBC1 DOMAIN FAMILY MEMBER GTPASE-ACTIVATING PROTEIN"/>
    <property type="match status" value="1"/>
</dbReference>
<dbReference type="Ensembl" id="ENSSSCT00045054121.1">
    <property type="protein sequence ID" value="ENSSSCP00045037668.1"/>
    <property type="gene ID" value="ENSSSCG00045031094.1"/>
</dbReference>
<organism evidence="9 10">
    <name type="scientific">Sus scrofa</name>
    <name type="common">Pig</name>
    <dbReference type="NCBI Taxonomy" id="9823"/>
    <lineage>
        <taxon>Eukaryota</taxon>
        <taxon>Metazoa</taxon>
        <taxon>Chordata</taxon>
        <taxon>Craniata</taxon>
        <taxon>Vertebrata</taxon>
        <taxon>Euteleostomi</taxon>
        <taxon>Mammalia</taxon>
        <taxon>Eutheria</taxon>
        <taxon>Laurasiatheria</taxon>
        <taxon>Artiodactyla</taxon>
        <taxon>Suina</taxon>
        <taxon>Suidae</taxon>
        <taxon>Sus</taxon>
    </lineage>
</organism>
<evidence type="ECO:0000313" key="9">
    <source>
        <dbReference type="Ensembl" id="ENSSSCP00050004435.1"/>
    </source>
</evidence>
<feature type="domain" description="RUN" evidence="8">
    <location>
        <begin position="36"/>
        <end position="190"/>
    </location>
</feature>
<dbReference type="Ensembl" id="ENSSSCT00025004359.1">
    <property type="protein sequence ID" value="ENSSSCP00025001688.1"/>
    <property type="gene ID" value="ENSSSCG00025003245.1"/>
</dbReference>
<accession>A0A8D1JPJ5</accession>
<dbReference type="Proteomes" id="UP000694728">
    <property type="component" value="Unplaced"/>
</dbReference>
<dbReference type="Proteomes" id="UP000694726">
    <property type="component" value="Unplaced"/>
</dbReference>
<dbReference type="Gene3D" id="2.30.29.230">
    <property type="match status" value="1"/>
</dbReference>
<dbReference type="Ensembl" id="ENSSSCT00055008750.1">
    <property type="protein sequence ID" value="ENSSSCP00055006918.1"/>
    <property type="gene ID" value="ENSSSCG00055004430.1"/>
</dbReference>
<evidence type="ECO:0000256" key="6">
    <source>
        <dbReference type="SAM" id="MobiDB-lite"/>
    </source>
</evidence>
<dbReference type="CDD" id="cd17703">
    <property type="entry name" value="RUN_SGSM1"/>
    <property type="match status" value="1"/>
</dbReference>
<dbReference type="Pfam" id="PF00566">
    <property type="entry name" value="RabGAP-TBC"/>
    <property type="match status" value="1"/>
</dbReference>
<feature type="compositionally biased region" description="Basic and acidic residues" evidence="6">
    <location>
        <begin position="681"/>
        <end position="690"/>
    </location>
</feature>
<feature type="coiled-coil region" evidence="5">
    <location>
        <begin position="84"/>
        <end position="111"/>
    </location>
</feature>
<dbReference type="Ensembl" id="ENSSSCT00050010352.1">
    <property type="protein sequence ID" value="ENSSSCP00050004435.1"/>
    <property type="gene ID" value="ENSSSCG00050007529.1"/>
</dbReference>
<dbReference type="InterPro" id="IPR004012">
    <property type="entry name" value="Run_dom"/>
</dbReference>
<dbReference type="Proteomes" id="UP000694571">
    <property type="component" value="Unplaced"/>
</dbReference>
<dbReference type="Ensembl" id="ENSSSCT00015034304.1">
    <property type="protein sequence ID" value="ENSSSCP00015013584.1"/>
    <property type="gene ID" value="ENSSSCG00015025553.1"/>
</dbReference>
<dbReference type="SMART" id="SM00164">
    <property type="entry name" value="TBC"/>
    <property type="match status" value="1"/>
</dbReference>
<sequence>MASGPAEAETRQRLLRTVKKEVKQIMEEAVTRKFVHEDSSHIISFCAAVEACVLHGLRRRAAGFLRSNKIAALFMKVGKSFPPAEELSRKVQDLEQLIESTRNQIQGLQENVRKLPKLPNLSPLAIKHLWIRTALFEKVLDKIVHYLVENSSKYYEKEALLMDPVDGPILASLLVGPCALEYTKMKTSDHFWTDPSADELVQRHRIHSSHLRQDSPTKRPALCIQKRHSSSSMDDRPSLSARDYVESLHQNSRATLLYGKNNVLVQPRDDMEAVPGYLSLHQTADVMTLKWTPNQLMNGSMGDLDYEKSVYWDYAMTIRLEEIVYLHCHQQVDSGGTVVLVSQDGIQRPPFRFPKGGHLLQFLSCLENGLLPHGQLDPPLWSQRGKGKVFPKLRKRSPQGSSESTSSDKEDDEATDYVFRIIYPGMQSEFVASDPLGSTSPVSVGTAWMVVPVGRSVLVVARGSRWAQTRWDTTLPTSILKQQPPIPQDLMDVSVSNLPSLWQPSPRKSSCSSCSQSGSADGGSTNGCNHERAPLKLLCDNMKYQILSRAFYGWLAYCRHLSTVRTHLSALVNHMIVSPDLPCDAGHGLTAGIWEQYLQDSTSYEEQELLRLIYYGGIQPEIRKAVWPFLLGHYQFGMTETERKESSQSCSSGRQNIRLQSDSSSSTQVFESVDEVEQVEAEGRLEEKQPKIPNGNVVNGTCSPDSGHPSSHNFSSGLSEHSEPSLSTEDSVMDAQRSAPLVLRPRDSSMDDGQSSEATTSRDEVPREELAVQDSLESDLMANESMDEFMSVTGSMDVALPEKEGTVMEGWRGSEVEKHNQVDSEDNLSEEPEMESLFPALASLAVTTSANNEASPVSSSGVTYSPELLDLYTVNLHRIEKDVQRCDRNYWYFTPANLEKLRNIMCSYIWQHIEIGYVQGMCDLLAPLLVILDDEALAFSCFTELMKRMNQNFPHGGAMDTHFANMRSLIQILDSELFELMHQNGDYTHFYFCYRWFLLDFKRELIYDDVFSVWETIWAAKHVSSAHYVLFIALALVEVYRDIILENNMDFTDIIKFFNEMAERHNTKQVLKLARDLVYKVQTLIENK</sequence>
<evidence type="ECO:0000256" key="2">
    <source>
        <dbReference type="ARBA" id="ARBA00022468"/>
    </source>
</evidence>
<dbReference type="FunFam" id="2.30.29.230:FF:000001">
    <property type="entry name" value="Small G protein signaling modulator 2"/>
    <property type="match status" value="1"/>
</dbReference>
<dbReference type="Gene3D" id="1.10.8.270">
    <property type="entry name" value="putative rabgap domain of human tbc1 domain family member 14 like domains"/>
    <property type="match status" value="1"/>
</dbReference>
<feature type="region of interest" description="Disordered" evidence="6">
    <location>
        <begin position="377"/>
        <end position="412"/>
    </location>
</feature>
<evidence type="ECO:0000256" key="3">
    <source>
        <dbReference type="ARBA" id="ARBA00022490"/>
    </source>
</evidence>